<evidence type="ECO:0000313" key="13">
    <source>
        <dbReference type="Proteomes" id="UP000061809"/>
    </source>
</evidence>
<evidence type="ECO:0000259" key="11">
    <source>
        <dbReference type="PROSITE" id="PS51175"/>
    </source>
</evidence>
<reference evidence="12 13" key="1">
    <citation type="journal article" date="2015" name="Science">
        <title>Genetic determinants of in vivo fitness and diet responsiveness in multiple human gut Bacteroides.</title>
        <authorList>
            <person name="Wu M."/>
            <person name="McNulty N.P."/>
            <person name="Rodionov D.A."/>
            <person name="Khoroshkin M.S."/>
            <person name="Griffin N.W."/>
            <person name="Cheng J."/>
            <person name="Latreille P."/>
            <person name="Kerstetter R.A."/>
            <person name="Terrapon N."/>
            <person name="Henrissat B."/>
            <person name="Osterman A.L."/>
            <person name="Gordon J.I."/>
        </authorList>
    </citation>
    <scope>NUCLEOTIDE SEQUENCE [LARGE SCALE GENOMIC DNA]</scope>
    <source>
        <strain evidence="12 13">WH2</strain>
    </source>
</reference>
<dbReference type="InterPro" id="IPR006584">
    <property type="entry name" value="Cellulose-bd_IV"/>
</dbReference>
<dbReference type="InterPro" id="IPR013780">
    <property type="entry name" value="Glyco_hydro_b"/>
</dbReference>
<dbReference type="PATRIC" id="fig|246787.4.peg.2945"/>
<keyword evidence="3" id="KW-0858">Xylan degradation</keyword>
<dbReference type="PANTHER" id="PTHR43772">
    <property type="entry name" value="ENDO-1,4-BETA-XYLANASE"/>
    <property type="match status" value="1"/>
</dbReference>
<evidence type="ECO:0000256" key="1">
    <source>
        <dbReference type="ARBA" id="ARBA00009743"/>
    </source>
</evidence>
<dbReference type="InterPro" id="IPR002241">
    <property type="entry name" value="Glyco_hydro_27"/>
</dbReference>
<dbReference type="Gene3D" id="2.115.10.20">
    <property type="entry name" value="Glycosyl hydrolase domain, family 43"/>
    <property type="match status" value="1"/>
</dbReference>
<dbReference type="PANTHER" id="PTHR43772:SF2">
    <property type="entry name" value="PUTATIVE (AFU_ORTHOLOGUE AFUA_2G04480)-RELATED"/>
    <property type="match status" value="1"/>
</dbReference>
<gene>
    <name evidence="12" type="primary">xynD_7</name>
    <name evidence="12" type="ORF">BcellWH2_02849</name>
</gene>
<evidence type="ECO:0000256" key="6">
    <source>
        <dbReference type="ARBA" id="ARBA00023277"/>
    </source>
</evidence>
<dbReference type="CDD" id="cd18618">
    <property type="entry name" value="GH43_Xsa43E-like"/>
    <property type="match status" value="1"/>
</dbReference>
<dbReference type="InterPro" id="IPR006710">
    <property type="entry name" value="Glyco_hydro_43"/>
</dbReference>
<dbReference type="Gene3D" id="3.20.20.70">
    <property type="entry name" value="Aldolase class I"/>
    <property type="match status" value="1"/>
</dbReference>
<keyword evidence="7 10" id="KW-0326">Glycosidase</keyword>
<accession>A0A0P0GCR8</accession>
<evidence type="ECO:0000256" key="4">
    <source>
        <dbReference type="ARBA" id="ARBA00022729"/>
    </source>
</evidence>
<keyword evidence="10" id="KW-1015">Disulfide bond</keyword>
<keyword evidence="4" id="KW-0732">Signal</keyword>
<dbReference type="InterPro" id="IPR005084">
    <property type="entry name" value="CBM6"/>
</dbReference>
<dbReference type="InterPro" id="IPR013785">
    <property type="entry name" value="Aldolase_TIM"/>
</dbReference>
<dbReference type="InterPro" id="IPR023296">
    <property type="entry name" value="Glyco_hydro_beta-prop_sf"/>
</dbReference>
<dbReference type="CDD" id="cd04084">
    <property type="entry name" value="CBM6_xylanase-like"/>
    <property type="match status" value="1"/>
</dbReference>
<dbReference type="Pfam" id="PF16499">
    <property type="entry name" value="Melibiase_2"/>
    <property type="match status" value="2"/>
</dbReference>
<dbReference type="Gene3D" id="2.60.40.1180">
    <property type="entry name" value="Golgi alpha-mannosidase II"/>
    <property type="match status" value="1"/>
</dbReference>
<feature type="domain" description="CBM6" evidence="11">
    <location>
        <begin position="771"/>
        <end position="893"/>
    </location>
</feature>
<dbReference type="Gene3D" id="2.60.120.260">
    <property type="entry name" value="Galactose-binding domain-like"/>
    <property type="match status" value="1"/>
</dbReference>
<dbReference type="Pfam" id="PF04616">
    <property type="entry name" value="Glyco_hydro_43"/>
    <property type="match status" value="1"/>
</dbReference>
<dbReference type="Proteomes" id="UP000061809">
    <property type="component" value="Chromosome"/>
</dbReference>
<proteinExistence type="inferred from homology"/>
<evidence type="ECO:0000256" key="7">
    <source>
        <dbReference type="ARBA" id="ARBA00023295"/>
    </source>
</evidence>
<dbReference type="SMR" id="A0A0P0GCR8"/>
<dbReference type="SUPFAM" id="SSF49785">
    <property type="entry name" value="Galactose-binding domain-like"/>
    <property type="match status" value="1"/>
</dbReference>
<dbReference type="InterPro" id="IPR008979">
    <property type="entry name" value="Galactose-bd-like_sf"/>
</dbReference>
<dbReference type="CDD" id="cd14792">
    <property type="entry name" value="GH27"/>
    <property type="match status" value="1"/>
</dbReference>
<feature type="active site" description="Proton donor" evidence="8">
    <location>
        <position position="651"/>
    </location>
</feature>
<feature type="site" description="Important for catalytic activity, responsible for pKa modulation of the active site Glu and correct orientation of both the proton donor and substrate" evidence="9">
    <location>
        <position position="590"/>
    </location>
</feature>
<dbReference type="AlphaFoldDB" id="A0A0P0GCR8"/>
<evidence type="ECO:0000256" key="10">
    <source>
        <dbReference type="RuleBase" id="RU361168"/>
    </source>
</evidence>
<dbReference type="PRINTS" id="PR00740">
    <property type="entry name" value="GLHYDRLASE27"/>
</dbReference>
<keyword evidence="3" id="KW-0624">Polysaccharide degradation</keyword>
<dbReference type="InterPro" id="IPR017853">
    <property type="entry name" value="GH"/>
</dbReference>
<sequence>MNKRITLFLITLLTVCGVQSQNNNQNRNADFHKWAETPPMGWNSWDCFGANVTEAEVKANADYMAEHLKDYGWEYIVVDIRWFVENQTTGYYNFKDPKYVLDEYGRYMPAVNRFPSAGNGNGFKPLADYVHSKGLKFGIHLMRGVPTLAVEKKLPVKDAGGVTAADIYSTDWKCPWLGDNYTIVADKPGAQEYYNSIFDLYASWGVDFVKIDDLSRPYHQAEIEMIRKAIDRTGRPIVLSMSPGETDVNKADHAVGHANMWRTVDDFWDNWPHLYHQFEVCPKWAPYIGRGAWPDADMLPLGHIDLRGNARMSKFTRDEQYMVMTLFAMFKSPLMFGGHLPDNDKFTNSLITNEEVLYVHRNSVNNKQWYNKDGVIAWTADDPRNGDKYLALFYVDQKEPRESHPANRKVTVDLKELGFGGAAKVRDIWRNQDLGNFSGTEFSPVINYHGAGLYRISKKLKVQTNNPIIQTKYTADPAPMVHNDTVFLYSSHDDDNAKGFVMREWLLYTSTDMVNWTDHGVVASLKDFKWVPYDNGAWAPQCIERNGKFYMYCPMPGGIGIGVLVADSPYGPFIDPIGKPLVKNSYADIDPTVLIDDDGQAYMYWGNPDLYYVKLNEDMISCDGEVVHEQMTHEAFGERKGNQKRPTLYEEGPWAYKRKNKYYMAFASTCCPEGMGYSMSDSPTGPWVYKGMIMEGDRRSNGNHPGIIDYKGNTYVFGFNYDIHFSKISQHYERRSICVEKLTFNPDGTIQQLPFWTAKGVDPVGKLDPYRRIEAETIAWSEGLKTEKSEAGMYVTAIHDGDYIRVRNVDFKKGAKSFEAVAASSSSGGQIEIRLDNKEGTLIGTCVIGNTGGPESWKTFQAQVDKVKGVHDVYFIFRGGEDELFNFDCWKFIR</sequence>
<comment type="similarity">
    <text evidence="2">Belongs to the glycosyl hydrolase 43 family.</text>
</comment>
<evidence type="ECO:0000256" key="9">
    <source>
        <dbReference type="PIRSR" id="PIRSR606710-2"/>
    </source>
</evidence>
<feature type="active site" description="Proton acceptor" evidence="8">
    <location>
        <position position="476"/>
    </location>
</feature>
<dbReference type="SUPFAM" id="SSF51445">
    <property type="entry name" value="(Trans)glycosidases"/>
    <property type="match status" value="1"/>
</dbReference>
<dbReference type="SMART" id="SM00606">
    <property type="entry name" value="CBD_IV"/>
    <property type="match status" value="1"/>
</dbReference>
<dbReference type="GO" id="GO:0045493">
    <property type="term" value="P:xylan catabolic process"/>
    <property type="evidence" value="ECO:0007669"/>
    <property type="project" value="UniProtKB-KW"/>
</dbReference>
<evidence type="ECO:0000256" key="8">
    <source>
        <dbReference type="PIRSR" id="PIRSR606710-1"/>
    </source>
</evidence>
<comment type="similarity">
    <text evidence="1 10">Belongs to the glycosyl hydrolase 27 family.</text>
</comment>
<dbReference type="KEGG" id="bcel:BcellWH2_02849"/>
<dbReference type="Pfam" id="PF03422">
    <property type="entry name" value="CBM_6"/>
    <property type="match status" value="1"/>
</dbReference>
<protein>
    <recommendedName>
        <fullName evidence="10">Alpha-galactosidase</fullName>
        <ecNumber evidence="10">3.2.1.22</ecNumber>
    </recommendedName>
    <alternativeName>
        <fullName evidence="10">Melibiase</fullName>
    </alternativeName>
</protein>
<organism evidence="12 13">
    <name type="scientific">Bacteroides cellulosilyticus</name>
    <dbReference type="NCBI Taxonomy" id="246787"/>
    <lineage>
        <taxon>Bacteria</taxon>
        <taxon>Pseudomonadati</taxon>
        <taxon>Bacteroidota</taxon>
        <taxon>Bacteroidia</taxon>
        <taxon>Bacteroidales</taxon>
        <taxon>Bacteroidaceae</taxon>
        <taxon>Bacteroides</taxon>
    </lineage>
</organism>
<dbReference type="GO" id="GO:0004557">
    <property type="term" value="F:alpha-galactosidase activity"/>
    <property type="evidence" value="ECO:0007669"/>
    <property type="project" value="UniProtKB-EC"/>
</dbReference>
<keyword evidence="6" id="KW-0119">Carbohydrate metabolism</keyword>
<dbReference type="InterPro" id="IPR052176">
    <property type="entry name" value="Glycosyl_Hydrlase_43_Enz"/>
</dbReference>
<dbReference type="PROSITE" id="PS51175">
    <property type="entry name" value="CBM6"/>
    <property type="match status" value="1"/>
</dbReference>
<dbReference type="EC" id="3.2.1.22" evidence="10"/>
<name>A0A0P0GCR8_9BACE</name>
<evidence type="ECO:0000313" key="12">
    <source>
        <dbReference type="EMBL" id="ALJ60088.1"/>
    </source>
</evidence>
<dbReference type="SUPFAM" id="SSF75005">
    <property type="entry name" value="Arabinanase/levansucrase/invertase"/>
    <property type="match status" value="1"/>
</dbReference>
<comment type="catalytic activity">
    <reaction evidence="10">
        <text>Hydrolysis of terminal, non-reducing alpha-D-galactose residues in alpha-D-galactosides, including galactose oligosaccharides, galactomannans and galactolipids.</text>
        <dbReference type="EC" id="3.2.1.22"/>
    </reaction>
</comment>
<keyword evidence="5 10" id="KW-0378">Hydrolase</keyword>
<evidence type="ECO:0000256" key="2">
    <source>
        <dbReference type="ARBA" id="ARBA00009865"/>
    </source>
</evidence>
<dbReference type="InterPro" id="IPR041233">
    <property type="entry name" value="Melibiase_C"/>
</dbReference>
<evidence type="ECO:0000256" key="5">
    <source>
        <dbReference type="ARBA" id="ARBA00022801"/>
    </source>
</evidence>
<dbReference type="EMBL" id="CP012801">
    <property type="protein sequence ID" value="ALJ60088.1"/>
    <property type="molecule type" value="Genomic_DNA"/>
</dbReference>
<dbReference type="Pfam" id="PF17801">
    <property type="entry name" value="Melibiase_C"/>
    <property type="match status" value="1"/>
</dbReference>
<evidence type="ECO:0000256" key="3">
    <source>
        <dbReference type="ARBA" id="ARBA00022651"/>
    </source>
</evidence>
<dbReference type="GO" id="GO:0030246">
    <property type="term" value="F:carbohydrate binding"/>
    <property type="evidence" value="ECO:0007669"/>
    <property type="project" value="InterPro"/>
</dbReference>